<accession>A0ABD0LWQ8</accession>
<gene>
    <name evidence="1" type="ORF">BaRGS_00004689</name>
</gene>
<name>A0ABD0LWQ8_9CAEN</name>
<organism evidence="1 2">
    <name type="scientific">Batillaria attramentaria</name>
    <dbReference type="NCBI Taxonomy" id="370345"/>
    <lineage>
        <taxon>Eukaryota</taxon>
        <taxon>Metazoa</taxon>
        <taxon>Spiralia</taxon>
        <taxon>Lophotrochozoa</taxon>
        <taxon>Mollusca</taxon>
        <taxon>Gastropoda</taxon>
        <taxon>Caenogastropoda</taxon>
        <taxon>Sorbeoconcha</taxon>
        <taxon>Cerithioidea</taxon>
        <taxon>Batillariidae</taxon>
        <taxon>Batillaria</taxon>
    </lineage>
</organism>
<reference evidence="1 2" key="1">
    <citation type="journal article" date="2023" name="Sci. Data">
        <title>Genome assembly of the Korean intertidal mud-creeper Batillaria attramentaria.</title>
        <authorList>
            <person name="Patra A.K."/>
            <person name="Ho P.T."/>
            <person name="Jun S."/>
            <person name="Lee S.J."/>
            <person name="Kim Y."/>
            <person name="Won Y.J."/>
        </authorList>
    </citation>
    <scope>NUCLEOTIDE SEQUENCE [LARGE SCALE GENOMIC DNA]</scope>
    <source>
        <tissue evidence="1">Foot muscle</tissue>
    </source>
</reference>
<protein>
    <submittedName>
        <fullName evidence="1">Uncharacterized protein</fullName>
    </submittedName>
</protein>
<proteinExistence type="predicted"/>
<evidence type="ECO:0000313" key="2">
    <source>
        <dbReference type="Proteomes" id="UP001519460"/>
    </source>
</evidence>
<keyword evidence="2" id="KW-1185">Reference proteome</keyword>
<dbReference type="EMBL" id="JACVVK020000017">
    <property type="protein sequence ID" value="KAK7503957.1"/>
    <property type="molecule type" value="Genomic_DNA"/>
</dbReference>
<dbReference type="AlphaFoldDB" id="A0ABD0LWQ8"/>
<evidence type="ECO:0000313" key="1">
    <source>
        <dbReference type="EMBL" id="KAK7503957.1"/>
    </source>
</evidence>
<comment type="caution">
    <text evidence="1">The sequence shown here is derived from an EMBL/GenBank/DDBJ whole genome shotgun (WGS) entry which is preliminary data.</text>
</comment>
<dbReference type="Proteomes" id="UP001519460">
    <property type="component" value="Unassembled WGS sequence"/>
</dbReference>
<sequence length="85" mass="9929">MQYMEVVIRLGLQQQQELKQCSRQWLSRWVQPEVPALQGWPKVGNLTGQSVLRQRKSKVPMTQTSLILMCNPKFQQIPDPKPKLQ</sequence>